<dbReference type="FunFam" id="1.10.8.870:FF:000001">
    <property type="entry name" value="Glycerol-3-phosphate dehydrogenase"/>
    <property type="match status" value="1"/>
</dbReference>
<dbReference type="Gene3D" id="1.10.238.10">
    <property type="entry name" value="EF-hand"/>
    <property type="match status" value="1"/>
</dbReference>
<organism evidence="16">
    <name type="scientific">Clastoptera arizonana</name>
    <name type="common">Arizona spittle bug</name>
    <dbReference type="NCBI Taxonomy" id="38151"/>
    <lineage>
        <taxon>Eukaryota</taxon>
        <taxon>Metazoa</taxon>
        <taxon>Ecdysozoa</taxon>
        <taxon>Arthropoda</taxon>
        <taxon>Hexapoda</taxon>
        <taxon>Insecta</taxon>
        <taxon>Pterygota</taxon>
        <taxon>Neoptera</taxon>
        <taxon>Paraneoptera</taxon>
        <taxon>Hemiptera</taxon>
        <taxon>Auchenorrhyncha</taxon>
        <taxon>Cercopoidea</taxon>
        <taxon>Clastopteridae</taxon>
        <taxon>Clastoptera</taxon>
    </lineage>
</organism>
<evidence type="ECO:0000259" key="15">
    <source>
        <dbReference type="PROSITE" id="PS50222"/>
    </source>
</evidence>
<name>A0A1B6D6V9_9HEMI</name>
<dbReference type="GO" id="GO:0006072">
    <property type="term" value="P:glycerol-3-phosphate metabolic process"/>
    <property type="evidence" value="ECO:0007669"/>
    <property type="project" value="UniProtKB-UniRule"/>
</dbReference>
<dbReference type="PRINTS" id="PR01001">
    <property type="entry name" value="FADG3PDH"/>
</dbReference>
<reference evidence="16" key="1">
    <citation type="submission" date="2015-12" db="EMBL/GenBank/DDBJ databases">
        <title>De novo transcriptome assembly of four potential Pierce s Disease insect vectors from Arizona vineyards.</title>
        <authorList>
            <person name="Tassone E.E."/>
        </authorList>
    </citation>
    <scope>NUCLEOTIDE SEQUENCE</scope>
</reference>
<keyword evidence="11" id="KW-0809">Transit peptide</keyword>
<dbReference type="GO" id="GO:0004368">
    <property type="term" value="F:glycerol-3-phosphate dehydrogenase (quinone) activity"/>
    <property type="evidence" value="ECO:0007669"/>
    <property type="project" value="UniProtKB-EC"/>
</dbReference>
<dbReference type="EC" id="1.1.5.3" evidence="5 14"/>
<dbReference type="SUPFAM" id="SSF51905">
    <property type="entry name" value="FAD/NAD(P)-binding domain"/>
    <property type="match status" value="1"/>
</dbReference>
<dbReference type="GO" id="GO:0005739">
    <property type="term" value="C:mitochondrion"/>
    <property type="evidence" value="ECO:0007669"/>
    <property type="project" value="UniProtKB-SubCell"/>
</dbReference>
<dbReference type="Pfam" id="PF01266">
    <property type="entry name" value="DAO"/>
    <property type="match status" value="1"/>
</dbReference>
<dbReference type="PROSITE" id="PS00978">
    <property type="entry name" value="FAD_G3PDH_2"/>
    <property type="match status" value="1"/>
</dbReference>
<comment type="subcellular location">
    <subcellularLocation>
        <location evidence="2">Mitochondrion</location>
    </subcellularLocation>
</comment>
<keyword evidence="8" id="KW-0677">Repeat</keyword>
<dbReference type="Gene3D" id="3.30.9.10">
    <property type="entry name" value="D-Amino Acid Oxidase, subunit A, domain 2"/>
    <property type="match status" value="1"/>
</dbReference>
<dbReference type="Gene3D" id="1.10.8.870">
    <property type="entry name" value="Alpha-glycerophosphate oxidase, cap domain"/>
    <property type="match status" value="1"/>
</dbReference>
<keyword evidence="9" id="KW-0274">FAD</keyword>
<evidence type="ECO:0000256" key="5">
    <source>
        <dbReference type="ARBA" id="ARBA00013029"/>
    </source>
</evidence>
<dbReference type="InterPro" id="IPR000447">
    <property type="entry name" value="G3P_DH_FAD-dep"/>
</dbReference>
<evidence type="ECO:0000256" key="2">
    <source>
        <dbReference type="ARBA" id="ARBA00004173"/>
    </source>
</evidence>
<dbReference type="AlphaFoldDB" id="A0A1B6D6V9"/>
<dbReference type="Gene3D" id="3.50.50.60">
    <property type="entry name" value="FAD/NAD(P)-binding domain"/>
    <property type="match status" value="1"/>
</dbReference>
<evidence type="ECO:0000256" key="7">
    <source>
        <dbReference type="ARBA" id="ARBA00022723"/>
    </source>
</evidence>
<comment type="catalytic activity">
    <reaction evidence="14">
        <text>a quinone + sn-glycerol 3-phosphate = dihydroxyacetone phosphate + a quinol</text>
        <dbReference type="Rhea" id="RHEA:18977"/>
        <dbReference type="ChEBI" id="CHEBI:24646"/>
        <dbReference type="ChEBI" id="CHEBI:57597"/>
        <dbReference type="ChEBI" id="CHEBI:57642"/>
        <dbReference type="ChEBI" id="CHEBI:132124"/>
        <dbReference type="EC" id="1.1.5.3"/>
    </reaction>
</comment>
<evidence type="ECO:0000313" key="16">
    <source>
        <dbReference type="EMBL" id="JAS21386.1"/>
    </source>
</evidence>
<gene>
    <name evidence="16" type="ORF">g.8578</name>
</gene>
<accession>A0A1B6D6V9</accession>
<dbReference type="Pfam" id="PF16901">
    <property type="entry name" value="DAO_C"/>
    <property type="match status" value="1"/>
</dbReference>
<dbReference type="PROSITE" id="PS50222">
    <property type="entry name" value="EF_HAND_2"/>
    <property type="match status" value="1"/>
</dbReference>
<dbReference type="InterPro" id="IPR002048">
    <property type="entry name" value="EF_hand_dom"/>
</dbReference>
<dbReference type="InterPro" id="IPR036188">
    <property type="entry name" value="FAD/NAD-bd_sf"/>
</dbReference>
<comment type="similarity">
    <text evidence="4 14">Belongs to the FAD-dependent glycerol-3-phosphate dehydrogenase family.</text>
</comment>
<evidence type="ECO:0000256" key="1">
    <source>
        <dbReference type="ARBA" id="ARBA00001974"/>
    </source>
</evidence>
<evidence type="ECO:0000256" key="3">
    <source>
        <dbReference type="ARBA" id="ARBA00004745"/>
    </source>
</evidence>
<protein>
    <recommendedName>
        <fullName evidence="5 14">Glycerol-3-phosphate dehydrogenase</fullName>
        <ecNumber evidence="5 14">1.1.5.3</ecNumber>
    </recommendedName>
</protein>
<dbReference type="InterPro" id="IPR011992">
    <property type="entry name" value="EF-hand-dom_pair"/>
</dbReference>
<evidence type="ECO:0000256" key="9">
    <source>
        <dbReference type="ARBA" id="ARBA00022827"/>
    </source>
</evidence>
<keyword evidence="6 14" id="KW-0285">Flavoprotein</keyword>
<proteinExistence type="inferred from homology"/>
<dbReference type="SUPFAM" id="SSF47473">
    <property type="entry name" value="EF-hand"/>
    <property type="match status" value="1"/>
</dbReference>
<evidence type="ECO:0000256" key="10">
    <source>
        <dbReference type="ARBA" id="ARBA00022837"/>
    </source>
</evidence>
<dbReference type="PANTHER" id="PTHR11985">
    <property type="entry name" value="GLYCEROL-3-PHOSPHATE DEHYDROGENASE"/>
    <property type="match status" value="1"/>
</dbReference>
<evidence type="ECO:0000256" key="8">
    <source>
        <dbReference type="ARBA" id="ARBA00022737"/>
    </source>
</evidence>
<evidence type="ECO:0000256" key="6">
    <source>
        <dbReference type="ARBA" id="ARBA00022630"/>
    </source>
</evidence>
<sequence length="714" mass="80731">MRLRFKRIASTIIVLGGGAYMGSLLTKKILNRNDKKTHIPHKGKPNIPSRNELLLSLQNEKFDILVIGGGATGTGCALDAASRGLKTALVEANDFASGTSSRSGKIINGGLIYFKKFLLSFNIDEYKIVKEILNERLHFFKVAPHLAKVQPIMIPIYHWWEAPYYWAGIKIYDVFSGSRKLKSSCYLTKKETLEIYPILKDKGLFGSMVYFDGQIDDARLCISLALSAIRHGATVLNHVRCLSLIKDTQGNLCGARLRDEVSGKEWDVLAKCIINATGPFTDSIRKMDDVDVEDICQPSSGIHIVLPGYYSPEKSGILVTKTRNDQDLSSYWFLMPWKNKTLVGNTDISAKPIINPQPTEEEIMYLLQNISDFVNPDVKVKREDVLSAWCGIRPLVGDTNSNTKRLSRHHLTQVSQSRLVTISGGKWTTYRAMAQEAVDSAVRACDLKPARDKCISQNILLEGAYDWSISFYFKLIQDFGLESSVAQHLAETYGGKAVEVAKLATSTGRNWPIVGKKLHYQFPYIEAEIRYGVKEYAVTAVDMIARRLRFAFLNAQVALEVLPRVIDIMAEELQWSQEEKKLQHTKALEFLQTEMGLMLNKKSRNKMTILLSKEDIKLHIKRFRSLDKDNKGVISLKELCKGIKDINVYLSEEDLKGFVEEVAMIYDTPIRLEDFIQIMSTIRTGHVQKISPTDKELLRKQLYDELSELSLQIN</sequence>
<comment type="pathway">
    <text evidence="3">Polyol metabolism; glycerol degradation.</text>
</comment>
<evidence type="ECO:0000256" key="13">
    <source>
        <dbReference type="ARBA" id="ARBA00023128"/>
    </source>
</evidence>
<dbReference type="InterPro" id="IPR038299">
    <property type="entry name" value="DAO_C_sf"/>
</dbReference>
<evidence type="ECO:0000256" key="14">
    <source>
        <dbReference type="RuleBase" id="RU361217"/>
    </source>
</evidence>
<keyword evidence="13" id="KW-0496">Mitochondrion</keyword>
<keyword evidence="10" id="KW-0106">Calcium</keyword>
<dbReference type="PANTHER" id="PTHR11985:SF15">
    <property type="entry name" value="GLYCEROL-3-PHOSPHATE DEHYDROGENASE, MITOCHONDRIAL"/>
    <property type="match status" value="1"/>
</dbReference>
<feature type="domain" description="EF-hand" evidence="15">
    <location>
        <begin position="614"/>
        <end position="649"/>
    </location>
</feature>
<evidence type="ECO:0000256" key="12">
    <source>
        <dbReference type="ARBA" id="ARBA00023002"/>
    </source>
</evidence>
<keyword evidence="12 14" id="KW-0560">Oxidoreductase</keyword>
<dbReference type="InterPro" id="IPR006076">
    <property type="entry name" value="FAD-dep_OxRdtase"/>
</dbReference>
<dbReference type="PROSITE" id="PS00977">
    <property type="entry name" value="FAD_G3PDH_1"/>
    <property type="match status" value="1"/>
</dbReference>
<keyword evidence="7" id="KW-0479">Metal-binding</keyword>
<evidence type="ECO:0000256" key="11">
    <source>
        <dbReference type="ARBA" id="ARBA00022946"/>
    </source>
</evidence>
<evidence type="ECO:0000256" key="4">
    <source>
        <dbReference type="ARBA" id="ARBA00007330"/>
    </source>
</evidence>
<dbReference type="EMBL" id="GEDC01015912">
    <property type="protein sequence ID" value="JAS21386.1"/>
    <property type="molecule type" value="Transcribed_RNA"/>
</dbReference>
<comment type="cofactor">
    <cofactor evidence="1 14">
        <name>FAD</name>
        <dbReference type="ChEBI" id="CHEBI:57692"/>
    </cofactor>
</comment>
<dbReference type="GO" id="GO:0005509">
    <property type="term" value="F:calcium ion binding"/>
    <property type="evidence" value="ECO:0007669"/>
    <property type="project" value="InterPro"/>
</dbReference>
<dbReference type="InterPro" id="IPR031656">
    <property type="entry name" value="DAO_C"/>
</dbReference>